<evidence type="ECO:0000256" key="7">
    <source>
        <dbReference type="ARBA" id="ARBA00022840"/>
    </source>
</evidence>
<dbReference type="GO" id="GO:0005737">
    <property type="term" value="C:cytoplasm"/>
    <property type="evidence" value="ECO:0007669"/>
    <property type="project" value="TreeGrafter"/>
</dbReference>
<dbReference type="Pfam" id="PF01202">
    <property type="entry name" value="SKI"/>
    <property type="match status" value="1"/>
</dbReference>
<name>A0A852T4B1_9MICO</name>
<keyword evidence="6 10" id="KW-0418">Kinase</keyword>
<comment type="similarity">
    <text evidence="2 10">Belongs to the gluconokinase GntK/GntV family.</text>
</comment>
<dbReference type="InterPro" id="IPR006001">
    <property type="entry name" value="Therm_gnt_kin"/>
</dbReference>
<dbReference type="CDD" id="cd02021">
    <property type="entry name" value="GntK"/>
    <property type="match status" value="1"/>
</dbReference>
<evidence type="ECO:0000256" key="1">
    <source>
        <dbReference type="ARBA" id="ARBA00004761"/>
    </source>
</evidence>
<evidence type="ECO:0000256" key="10">
    <source>
        <dbReference type="RuleBase" id="RU363066"/>
    </source>
</evidence>
<dbReference type="EMBL" id="JACCBJ010000001">
    <property type="protein sequence ID" value="NYD76017.1"/>
    <property type="molecule type" value="Genomic_DNA"/>
</dbReference>
<evidence type="ECO:0000256" key="3">
    <source>
        <dbReference type="ARBA" id="ARBA00012054"/>
    </source>
</evidence>
<keyword evidence="5 10" id="KW-0547">Nucleotide-binding</keyword>
<comment type="caution">
    <text evidence="11">The sequence shown here is derived from an EMBL/GenBank/DDBJ whole genome shotgun (WGS) entry which is preliminary data.</text>
</comment>
<keyword evidence="12" id="KW-1185">Reference proteome</keyword>
<dbReference type="PANTHER" id="PTHR43442:SF3">
    <property type="entry name" value="GLUCONOKINASE-RELATED"/>
    <property type="match status" value="1"/>
</dbReference>
<accession>A0A852T4B1</accession>
<evidence type="ECO:0000313" key="12">
    <source>
        <dbReference type="Proteomes" id="UP000589620"/>
    </source>
</evidence>
<dbReference type="SUPFAM" id="SSF52540">
    <property type="entry name" value="P-loop containing nucleoside triphosphate hydrolases"/>
    <property type="match status" value="1"/>
</dbReference>
<dbReference type="AlphaFoldDB" id="A0A852T4B1"/>
<reference evidence="11 12" key="1">
    <citation type="submission" date="2020-07" db="EMBL/GenBank/DDBJ databases">
        <title>Sequencing the genomes of 1000 actinobacteria strains.</title>
        <authorList>
            <person name="Klenk H.-P."/>
        </authorList>
    </citation>
    <scope>NUCLEOTIDE SEQUENCE [LARGE SCALE GENOMIC DNA]</scope>
    <source>
        <strain evidence="11 12">DSM 23871</strain>
    </source>
</reference>
<evidence type="ECO:0000256" key="2">
    <source>
        <dbReference type="ARBA" id="ARBA00008420"/>
    </source>
</evidence>
<dbReference type="FunFam" id="3.40.50.300:FF:000522">
    <property type="entry name" value="Gluconokinase"/>
    <property type="match status" value="1"/>
</dbReference>
<comment type="pathway">
    <text evidence="1">Carbohydrate acid metabolism.</text>
</comment>
<evidence type="ECO:0000256" key="4">
    <source>
        <dbReference type="ARBA" id="ARBA00022679"/>
    </source>
</evidence>
<keyword evidence="7 10" id="KW-0067">ATP-binding</keyword>
<evidence type="ECO:0000256" key="5">
    <source>
        <dbReference type="ARBA" id="ARBA00022741"/>
    </source>
</evidence>
<organism evidence="11 12">
    <name type="scientific">Leifsonia soli</name>
    <dbReference type="NCBI Taxonomy" id="582665"/>
    <lineage>
        <taxon>Bacteria</taxon>
        <taxon>Bacillati</taxon>
        <taxon>Actinomycetota</taxon>
        <taxon>Actinomycetes</taxon>
        <taxon>Micrococcales</taxon>
        <taxon>Microbacteriaceae</taxon>
        <taxon>Leifsonia</taxon>
    </lineage>
</organism>
<dbReference type="GO" id="GO:0005524">
    <property type="term" value="F:ATP binding"/>
    <property type="evidence" value="ECO:0007669"/>
    <property type="project" value="UniProtKB-KW"/>
</dbReference>
<dbReference type="Proteomes" id="UP000589620">
    <property type="component" value="Unassembled WGS sequence"/>
</dbReference>
<dbReference type="GO" id="GO:0019521">
    <property type="term" value="P:D-gluconate metabolic process"/>
    <property type="evidence" value="ECO:0007669"/>
    <property type="project" value="UniProtKB-KW"/>
</dbReference>
<dbReference type="InterPro" id="IPR027417">
    <property type="entry name" value="P-loop_NTPase"/>
</dbReference>
<protein>
    <recommendedName>
        <fullName evidence="3 10">Gluconokinase</fullName>
        <ecNumber evidence="3 10">2.7.1.12</ecNumber>
    </recommendedName>
</protein>
<evidence type="ECO:0000313" key="11">
    <source>
        <dbReference type="EMBL" id="NYD76017.1"/>
    </source>
</evidence>
<gene>
    <name evidence="11" type="ORF">BJ963_003536</name>
</gene>
<keyword evidence="8" id="KW-0311">Gluconate utilization</keyword>
<dbReference type="NCBIfam" id="TIGR01313">
    <property type="entry name" value="therm_gnt_kin"/>
    <property type="match status" value="1"/>
</dbReference>
<comment type="catalytic activity">
    <reaction evidence="9 10">
        <text>D-gluconate + ATP = 6-phospho-D-gluconate + ADP + H(+)</text>
        <dbReference type="Rhea" id="RHEA:19433"/>
        <dbReference type="ChEBI" id="CHEBI:15378"/>
        <dbReference type="ChEBI" id="CHEBI:18391"/>
        <dbReference type="ChEBI" id="CHEBI:30616"/>
        <dbReference type="ChEBI" id="CHEBI:58759"/>
        <dbReference type="ChEBI" id="CHEBI:456216"/>
        <dbReference type="EC" id="2.7.1.12"/>
    </reaction>
</comment>
<dbReference type="EC" id="2.7.1.12" evidence="3 10"/>
<evidence type="ECO:0000256" key="8">
    <source>
        <dbReference type="ARBA" id="ARBA00023064"/>
    </source>
</evidence>
<dbReference type="GO" id="GO:0046316">
    <property type="term" value="F:gluconokinase activity"/>
    <property type="evidence" value="ECO:0007669"/>
    <property type="project" value="UniProtKB-EC"/>
</dbReference>
<dbReference type="InterPro" id="IPR031322">
    <property type="entry name" value="Shikimate/glucono_kinase"/>
</dbReference>
<sequence>MGVSGSGKTTVAELLAQRLGWAFQEGDALHPRENILKMSSGHPLNDEDRAPWLKKVADWAEVQLDGGQNGIITCSCLKRAYRELVNRRGDGLIFVYLAGSQSMIAERLQTRKGHFMPPALLTSQFADLEEPTSDEPAIRIDIGQPSEQIVAQVVEQLNLTQMNQGR</sequence>
<evidence type="ECO:0000256" key="9">
    <source>
        <dbReference type="ARBA" id="ARBA00048090"/>
    </source>
</evidence>
<dbReference type="PANTHER" id="PTHR43442">
    <property type="entry name" value="GLUCONOKINASE-RELATED"/>
    <property type="match status" value="1"/>
</dbReference>
<dbReference type="Gene3D" id="3.40.50.300">
    <property type="entry name" value="P-loop containing nucleotide triphosphate hydrolases"/>
    <property type="match status" value="1"/>
</dbReference>
<proteinExistence type="inferred from homology"/>
<keyword evidence="4 10" id="KW-0808">Transferase</keyword>
<evidence type="ECO:0000256" key="6">
    <source>
        <dbReference type="ARBA" id="ARBA00022777"/>
    </source>
</evidence>